<dbReference type="Proteomes" id="UP000446768">
    <property type="component" value="Unassembled WGS sequence"/>
</dbReference>
<dbReference type="Gene3D" id="2.60.40.2230">
    <property type="entry name" value="Uncharacterised protein YcnI-like PF07987, DUF1775"/>
    <property type="match status" value="1"/>
</dbReference>
<dbReference type="EMBL" id="WKJJ01000006">
    <property type="protein sequence ID" value="MRV72186.1"/>
    <property type="molecule type" value="Genomic_DNA"/>
</dbReference>
<evidence type="ECO:0000256" key="1">
    <source>
        <dbReference type="SAM" id="SignalP"/>
    </source>
</evidence>
<protein>
    <submittedName>
        <fullName evidence="3">DUF1775 domain-containing protein</fullName>
    </submittedName>
</protein>
<sequence length="174" mass="18165">MNKTFAIAAAALGAALSPFAFAHVTLDQPTGQADTYHKLTFRVGHGCDGSPTKSITVTMPESVTGAKPMPKAGWKIATTQGKLSVPQESHGKTITTAVREVTWSGGPLADEHFDEFVVQAKLPAEPGKVYFRVVQQCVKGSVAWDEIPGDAGAKLLAPAPVLTVVPATGPAHAH</sequence>
<feature type="chain" id="PRO_5031396921" evidence="1">
    <location>
        <begin position="23"/>
        <end position="174"/>
    </location>
</feature>
<accession>A0A7X2ILF9</accession>
<proteinExistence type="predicted"/>
<evidence type="ECO:0000313" key="3">
    <source>
        <dbReference type="EMBL" id="MRV72186.1"/>
    </source>
</evidence>
<feature type="domain" description="YncI copper-binding" evidence="2">
    <location>
        <begin position="23"/>
        <end position="164"/>
    </location>
</feature>
<comment type="caution">
    <text evidence="3">The sequence shown here is derived from an EMBL/GenBank/DDBJ whole genome shotgun (WGS) entry which is preliminary data.</text>
</comment>
<evidence type="ECO:0000259" key="2">
    <source>
        <dbReference type="Pfam" id="PF07987"/>
    </source>
</evidence>
<dbReference type="InterPro" id="IPR038507">
    <property type="entry name" value="YcnI-like_sf"/>
</dbReference>
<dbReference type="RefSeq" id="WP_154373515.1">
    <property type="nucleotide sequence ID" value="NZ_WKJJ01000006.1"/>
</dbReference>
<gene>
    <name evidence="3" type="ORF">GJ700_10715</name>
</gene>
<evidence type="ECO:0000313" key="4">
    <source>
        <dbReference type="Proteomes" id="UP000446768"/>
    </source>
</evidence>
<dbReference type="Pfam" id="PF07987">
    <property type="entry name" value="DUF1775"/>
    <property type="match status" value="1"/>
</dbReference>
<feature type="signal peptide" evidence="1">
    <location>
        <begin position="1"/>
        <end position="22"/>
    </location>
</feature>
<dbReference type="AlphaFoldDB" id="A0A7X2ILF9"/>
<dbReference type="CDD" id="cd08545">
    <property type="entry name" value="YcnI_like"/>
    <property type="match status" value="1"/>
</dbReference>
<dbReference type="InterPro" id="IPR012533">
    <property type="entry name" value="YcnI-copper_dom"/>
</dbReference>
<keyword evidence="1" id="KW-0732">Signal</keyword>
<keyword evidence="4" id="KW-1185">Reference proteome</keyword>
<organism evidence="3 4">
    <name type="scientific">Pseudoduganella rivuli</name>
    <dbReference type="NCBI Taxonomy" id="2666085"/>
    <lineage>
        <taxon>Bacteria</taxon>
        <taxon>Pseudomonadati</taxon>
        <taxon>Pseudomonadota</taxon>
        <taxon>Betaproteobacteria</taxon>
        <taxon>Burkholderiales</taxon>
        <taxon>Oxalobacteraceae</taxon>
        <taxon>Telluria group</taxon>
        <taxon>Pseudoduganella</taxon>
    </lineage>
</organism>
<reference evidence="3 4" key="1">
    <citation type="submission" date="2019-11" db="EMBL/GenBank/DDBJ databases">
        <title>Novel species isolated from a subtropical stream in China.</title>
        <authorList>
            <person name="Lu H."/>
        </authorList>
    </citation>
    <scope>NUCLEOTIDE SEQUENCE [LARGE SCALE GENOMIC DNA]</scope>
    <source>
        <strain evidence="3 4">FT92W</strain>
    </source>
</reference>
<name>A0A7X2ILF9_9BURK</name>